<comment type="caution">
    <text evidence="1">The sequence shown here is derived from an EMBL/GenBank/DDBJ whole genome shotgun (WGS) entry which is preliminary data.</text>
</comment>
<organism evidence="1 2">
    <name type="scientific">Candidatus Komeilibacteria bacterium RIFCSPLOWO2_02_FULL_48_11</name>
    <dbReference type="NCBI Taxonomy" id="1798553"/>
    <lineage>
        <taxon>Bacteria</taxon>
        <taxon>Candidatus Komeiliibacteriota</taxon>
    </lineage>
</organism>
<accession>A0A1G2BU60</accession>
<reference evidence="1 2" key="1">
    <citation type="journal article" date="2016" name="Nat. Commun.">
        <title>Thousands of microbial genomes shed light on interconnected biogeochemical processes in an aquifer system.</title>
        <authorList>
            <person name="Anantharaman K."/>
            <person name="Brown C.T."/>
            <person name="Hug L.A."/>
            <person name="Sharon I."/>
            <person name="Castelle C.J."/>
            <person name="Probst A.J."/>
            <person name="Thomas B.C."/>
            <person name="Singh A."/>
            <person name="Wilkins M.J."/>
            <person name="Karaoz U."/>
            <person name="Brodie E.L."/>
            <person name="Williams K.H."/>
            <person name="Hubbard S.S."/>
            <person name="Banfield J.F."/>
        </authorList>
    </citation>
    <scope>NUCLEOTIDE SEQUENCE [LARGE SCALE GENOMIC DNA]</scope>
</reference>
<dbReference type="Proteomes" id="UP000178109">
    <property type="component" value="Unassembled WGS sequence"/>
</dbReference>
<protein>
    <submittedName>
        <fullName evidence="1">Uncharacterized protein</fullName>
    </submittedName>
</protein>
<dbReference type="STRING" id="1798553.A3H70_04980"/>
<evidence type="ECO:0000313" key="1">
    <source>
        <dbReference type="EMBL" id="OGY92684.1"/>
    </source>
</evidence>
<proteinExistence type="predicted"/>
<evidence type="ECO:0000313" key="2">
    <source>
        <dbReference type="Proteomes" id="UP000178109"/>
    </source>
</evidence>
<dbReference type="EMBL" id="MHKO01000017">
    <property type="protein sequence ID" value="OGY92684.1"/>
    <property type="molecule type" value="Genomic_DNA"/>
</dbReference>
<sequence length="142" mass="16540">MWLACFADKIRQERTLDLQHQNQLFDNVKREAAMKIVTMVHLLNTQTLLDVIIGELSPRLVKSFCRYEVSSDYRICVPIKWGTLNESVESGVFSWEVEVSASEHNVRGKVADYLKQTGKLNFRLLFQEVWAHDTIKKEECHV</sequence>
<name>A0A1G2BU60_9BACT</name>
<gene>
    <name evidence="1" type="ORF">A3H70_04980</name>
</gene>
<dbReference type="AlphaFoldDB" id="A0A1G2BU60"/>